<dbReference type="InterPro" id="IPR055256">
    <property type="entry name" value="KH_1_KHDC4/BBP-like"/>
</dbReference>
<protein>
    <recommendedName>
        <fullName evidence="2">KHDC4/BBP-like KH-domain type I domain-containing protein</fullName>
    </recommendedName>
</protein>
<dbReference type="PANTHER" id="PTHR11208">
    <property type="entry name" value="RNA-BINDING PROTEIN RELATED"/>
    <property type="match status" value="1"/>
</dbReference>
<dbReference type="STRING" id="29760.D7U5S0"/>
<dbReference type="PaxDb" id="29760-VIT_15s0045g01040.t01"/>
<keyword evidence="1" id="KW-0694">RNA-binding</keyword>
<organism evidence="3 4">
    <name type="scientific">Vitis vinifera</name>
    <name type="common">Grape</name>
    <dbReference type="NCBI Taxonomy" id="29760"/>
    <lineage>
        <taxon>Eukaryota</taxon>
        <taxon>Viridiplantae</taxon>
        <taxon>Streptophyta</taxon>
        <taxon>Embryophyta</taxon>
        <taxon>Tracheophyta</taxon>
        <taxon>Spermatophyta</taxon>
        <taxon>Magnoliopsida</taxon>
        <taxon>eudicotyledons</taxon>
        <taxon>Gunneridae</taxon>
        <taxon>Pentapetalae</taxon>
        <taxon>rosids</taxon>
        <taxon>Vitales</taxon>
        <taxon>Vitaceae</taxon>
        <taxon>Viteae</taxon>
        <taxon>Vitis</taxon>
    </lineage>
</organism>
<dbReference type="GO" id="GO:0003723">
    <property type="term" value="F:RNA binding"/>
    <property type="evidence" value="ECO:0007669"/>
    <property type="project" value="UniProtKB-KW"/>
</dbReference>
<evidence type="ECO:0000256" key="1">
    <source>
        <dbReference type="ARBA" id="ARBA00022884"/>
    </source>
</evidence>
<dbReference type="InterPro" id="IPR036612">
    <property type="entry name" value="KH_dom_type_1_sf"/>
</dbReference>
<dbReference type="InterPro" id="IPR045071">
    <property type="entry name" value="BBP-like"/>
</dbReference>
<dbReference type="Pfam" id="PF22675">
    <property type="entry name" value="KH-I_KHDC4-BBP"/>
    <property type="match status" value="1"/>
</dbReference>
<reference evidence="4" key="1">
    <citation type="journal article" date="2007" name="Nature">
        <title>The grapevine genome sequence suggests ancestral hexaploidization in major angiosperm phyla.</title>
        <authorList>
            <consortium name="The French-Italian Public Consortium for Grapevine Genome Characterization."/>
            <person name="Jaillon O."/>
            <person name="Aury J.-M."/>
            <person name="Noel B."/>
            <person name="Policriti A."/>
            <person name="Clepet C."/>
            <person name="Casagrande A."/>
            <person name="Choisne N."/>
            <person name="Aubourg S."/>
            <person name="Vitulo N."/>
            <person name="Jubin C."/>
            <person name="Vezzi A."/>
            <person name="Legeai F."/>
            <person name="Hugueney P."/>
            <person name="Dasilva C."/>
            <person name="Horner D."/>
            <person name="Mica E."/>
            <person name="Jublot D."/>
            <person name="Poulain J."/>
            <person name="Bruyere C."/>
            <person name="Billault A."/>
            <person name="Segurens B."/>
            <person name="Gouyvenoux M."/>
            <person name="Ugarte E."/>
            <person name="Cattonaro F."/>
            <person name="Anthouard V."/>
            <person name="Vico V."/>
            <person name="Del Fabbro C."/>
            <person name="Alaux M."/>
            <person name="Di Gaspero G."/>
            <person name="Dumas V."/>
            <person name="Felice N."/>
            <person name="Paillard S."/>
            <person name="Juman I."/>
            <person name="Moroldo M."/>
            <person name="Scalabrin S."/>
            <person name="Canaguier A."/>
            <person name="Le Clainche I."/>
            <person name="Malacrida G."/>
            <person name="Durand E."/>
            <person name="Pesole G."/>
            <person name="Laucou V."/>
            <person name="Chatelet P."/>
            <person name="Merdinoglu D."/>
            <person name="Delledonne M."/>
            <person name="Pezzotti M."/>
            <person name="Lecharny A."/>
            <person name="Scarpelli C."/>
            <person name="Artiguenave F."/>
            <person name="Pe M.E."/>
            <person name="Valle G."/>
            <person name="Morgante M."/>
            <person name="Caboche M."/>
            <person name="Adam-Blondon A.-F."/>
            <person name="Weissenbach J."/>
            <person name="Quetier F."/>
            <person name="Wincker P."/>
        </authorList>
    </citation>
    <scope>NUCLEOTIDE SEQUENCE [LARGE SCALE GENOMIC DNA]</scope>
    <source>
        <strain evidence="4">cv. Pinot noir / PN40024</strain>
    </source>
</reference>
<dbReference type="EMBL" id="FN596510">
    <property type="protein sequence ID" value="CBI38089.3"/>
    <property type="molecule type" value="Genomic_DNA"/>
</dbReference>
<evidence type="ECO:0000313" key="4">
    <source>
        <dbReference type="Proteomes" id="UP000009183"/>
    </source>
</evidence>
<accession>D7U5S0</accession>
<dbReference type="InParanoid" id="D7U5S0"/>
<dbReference type="AlphaFoldDB" id="D7U5S0"/>
<dbReference type="HOGENOM" id="CLU_208102_0_0_1"/>
<name>D7U5S0_VITVI</name>
<evidence type="ECO:0000259" key="2">
    <source>
        <dbReference type="Pfam" id="PF22675"/>
    </source>
</evidence>
<proteinExistence type="predicted"/>
<dbReference type="eggNOG" id="KOG1588">
    <property type="taxonomic scope" value="Eukaryota"/>
</dbReference>
<feature type="domain" description="KHDC4/BBP-like KH-domain type I" evidence="2">
    <location>
        <begin position="14"/>
        <end position="53"/>
    </location>
</feature>
<sequence length="63" mass="7153">MKRILCLEIPIDTYPNFNFVGWLLGLRGNSLKRVEAITGCCVYIRGKGSIKDPKKVLDIQEDL</sequence>
<dbReference type="PANTHER" id="PTHR11208:SF42">
    <property type="entry name" value="QUAKING RELATED 54B, ISOFORM E"/>
    <property type="match status" value="1"/>
</dbReference>
<dbReference type="Gene3D" id="3.30.1370.10">
    <property type="entry name" value="K Homology domain, type 1"/>
    <property type="match status" value="1"/>
</dbReference>
<dbReference type="SUPFAM" id="SSF54791">
    <property type="entry name" value="Eukaryotic type KH-domain (KH-domain type I)"/>
    <property type="match status" value="1"/>
</dbReference>
<keyword evidence="4" id="KW-1185">Reference proteome</keyword>
<dbReference type="Proteomes" id="UP000009183">
    <property type="component" value="Chromosome 15"/>
</dbReference>
<dbReference type="OMA" id="IKGRDSM"/>
<evidence type="ECO:0000313" key="3">
    <source>
        <dbReference type="EMBL" id="CBI38089.3"/>
    </source>
</evidence>
<gene>
    <name evidence="3" type="ordered locus">VIT_15s0045g01040</name>
</gene>